<protein>
    <recommendedName>
        <fullName evidence="6">Ribonuclease VapC</fullName>
        <shortName evidence="6">RNase VapC</shortName>
        <ecNumber evidence="6">3.1.-.-</ecNumber>
    </recommendedName>
    <alternativeName>
        <fullName evidence="6">Toxin VapC</fullName>
    </alternativeName>
</protein>
<dbReference type="CDD" id="cd09874">
    <property type="entry name" value="PIN_MT3492-like"/>
    <property type="match status" value="1"/>
</dbReference>
<evidence type="ECO:0000259" key="8">
    <source>
        <dbReference type="Pfam" id="PF01850"/>
    </source>
</evidence>
<sequence>MIYLDTSALLKLVEDDEAEGPALRAHLEGKAGVGLVSSALLAVEARRGVLRIRPEGLSKVDLILSEVAQVSISDAVIESASRLPDPLLRSLDAIHLATALLIRDDVETVLTYDLRLRRAAEAHGLPVAAPGLARATTTPTPSNTAAAPNAAE</sequence>
<evidence type="ECO:0000256" key="5">
    <source>
        <dbReference type="ARBA" id="ARBA00022842"/>
    </source>
</evidence>
<comment type="cofactor">
    <cofactor evidence="6">
        <name>Mg(2+)</name>
        <dbReference type="ChEBI" id="CHEBI:18420"/>
    </cofactor>
</comment>
<dbReference type="HAMAP" id="MF_00265">
    <property type="entry name" value="VapC_Nob1"/>
    <property type="match status" value="1"/>
</dbReference>
<feature type="domain" description="PIN" evidence="8">
    <location>
        <begin position="2"/>
        <end position="121"/>
    </location>
</feature>
<dbReference type="InterPro" id="IPR029060">
    <property type="entry name" value="PIN-like_dom_sf"/>
</dbReference>
<dbReference type="SUPFAM" id="SSF88723">
    <property type="entry name" value="PIN domain-like"/>
    <property type="match status" value="1"/>
</dbReference>
<evidence type="ECO:0000256" key="2">
    <source>
        <dbReference type="ARBA" id="ARBA00022722"/>
    </source>
</evidence>
<dbReference type="InterPro" id="IPR022907">
    <property type="entry name" value="VapC_family"/>
</dbReference>
<name>A0ABP9NN24_9PSEU</name>
<evidence type="ECO:0000256" key="7">
    <source>
        <dbReference type="SAM" id="MobiDB-lite"/>
    </source>
</evidence>
<evidence type="ECO:0000313" key="9">
    <source>
        <dbReference type="EMBL" id="GAA5126340.1"/>
    </source>
</evidence>
<keyword evidence="1 6" id="KW-1277">Toxin-antitoxin system</keyword>
<reference evidence="10" key="1">
    <citation type="journal article" date="2019" name="Int. J. Syst. Evol. Microbiol.">
        <title>The Global Catalogue of Microorganisms (GCM) 10K type strain sequencing project: providing services to taxonomists for standard genome sequencing and annotation.</title>
        <authorList>
            <consortium name="The Broad Institute Genomics Platform"/>
            <consortium name="The Broad Institute Genome Sequencing Center for Infectious Disease"/>
            <person name="Wu L."/>
            <person name="Ma J."/>
        </authorList>
    </citation>
    <scope>NUCLEOTIDE SEQUENCE [LARGE SCALE GENOMIC DNA]</scope>
    <source>
        <strain evidence="10">JCM 18302</strain>
    </source>
</reference>
<feature type="binding site" evidence="6">
    <location>
        <position position="92"/>
    </location>
    <ligand>
        <name>Mg(2+)</name>
        <dbReference type="ChEBI" id="CHEBI:18420"/>
    </ligand>
</feature>
<comment type="function">
    <text evidence="6">Toxic component of a toxin-antitoxin (TA) system. An RNase.</text>
</comment>
<evidence type="ECO:0000256" key="6">
    <source>
        <dbReference type="HAMAP-Rule" id="MF_00265"/>
    </source>
</evidence>
<evidence type="ECO:0000256" key="1">
    <source>
        <dbReference type="ARBA" id="ARBA00022649"/>
    </source>
</evidence>
<feature type="region of interest" description="Disordered" evidence="7">
    <location>
        <begin position="131"/>
        <end position="152"/>
    </location>
</feature>
<organism evidence="9 10">
    <name type="scientific">Pseudonocardia adelaidensis</name>
    <dbReference type="NCBI Taxonomy" id="648754"/>
    <lineage>
        <taxon>Bacteria</taxon>
        <taxon>Bacillati</taxon>
        <taxon>Actinomycetota</taxon>
        <taxon>Actinomycetes</taxon>
        <taxon>Pseudonocardiales</taxon>
        <taxon>Pseudonocardiaceae</taxon>
        <taxon>Pseudonocardia</taxon>
    </lineage>
</organism>
<keyword evidence="6" id="KW-0800">Toxin</keyword>
<keyword evidence="2 6" id="KW-0540">Nuclease</keyword>
<proteinExistence type="inferred from homology"/>
<evidence type="ECO:0000256" key="4">
    <source>
        <dbReference type="ARBA" id="ARBA00022801"/>
    </source>
</evidence>
<evidence type="ECO:0000256" key="3">
    <source>
        <dbReference type="ARBA" id="ARBA00022723"/>
    </source>
</evidence>
<comment type="caution">
    <text evidence="9">The sequence shown here is derived from an EMBL/GenBank/DDBJ whole genome shotgun (WGS) entry which is preliminary data.</text>
</comment>
<keyword evidence="4 6" id="KW-0378">Hydrolase</keyword>
<dbReference type="Pfam" id="PF01850">
    <property type="entry name" value="PIN"/>
    <property type="match status" value="1"/>
</dbReference>
<dbReference type="EMBL" id="BAABJO010000015">
    <property type="protein sequence ID" value="GAA5126340.1"/>
    <property type="molecule type" value="Genomic_DNA"/>
</dbReference>
<accession>A0ABP9NN24</accession>
<dbReference type="Proteomes" id="UP001500804">
    <property type="component" value="Unassembled WGS sequence"/>
</dbReference>
<feature type="compositionally biased region" description="Low complexity" evidence="7">
    <location>
        <begin position="133"/>
        <end position="152"/>
    </location>
</feature>
<keyword evidence="3 6" id="KW-0479">Metal-binding</keyword>
<dbReference type="InterPro" id="IPR002716">
    <property type="entry name" value="PIN_dom"/>
</dbReference>
<evidence type="ECO:0000313" key="10">
    <source>
        <dbReference type="Proteomes" id="UP001500804"/>
    </source>
</evidence>
<dbReference type="Gene3D" id="3.40.50.1010">
    <property type="entry name" value="5'-nuclease"/>
    <property type="match status" value="1"/>
</dbReference>
<keyword evidence="5 6" id="KW-0460">Magnesium</keyword>
<feature type="binding site" evidence="6">
    <location>
        <position position="5"/>
    </location>
    <ligand>
        <name>Mg(2+)</name>
        <dbReference type="ChEBI" id="CHEBI:18420"/>
    </ligand>
</feature>
<keyword evidence="10" id="KW-1185">Reference proteome</keyword>
<gene>
    <name evidence="6" type="primary">vapC</name>
    <name evidence="9" type="ORF">GCM10023320_42070</name>
</gene>
<dbReference type="RefSeq" id="WP_345606935.1">
    <property type="nucleotide sequence ID" value="NZ_BAABJO010000015.1"/>
</dbReference>
<dbReference type="EC" id="3.1.-.-" evidence="6"/>
<comment type="similarity">
    <text evidence="6">Belongs to the PINc/VapC protein family.</text>
</comment>